<feature type="domain" description="Ribosomal RNA small subunit methyltransferase E methyltransferase" evidence="13">
    <location>
        <begin position="81"/>
        <end position="237"/>
    </location>
</feature>
<evidence type="ECO:0000256" key="3">
    <source>
        <dbReference type="ARBA" id="ARBA00012328"/>
    </source>
</evidence>
<dbReference type="InterPro" id="IPR006700">
    <property type="entry name" value="RsmE"/>
</dbReference>
<evidence type="ECO:0000313" key="16">
    <source>
        <dbReference type="Proteomes" id="UP000198994"/>
    </source>
</evidence>
<evidence type="ECO:0000256" key="5">
    <source>
        <dbReference type="ARBA" id="ARBA00022490"/>
    </source>
</evidence>
<dbReference type="InterPro" id="IPR029026">
    <property type="entry name" value="tRNA_m1G_MTases_N"/>
</dbReference>
<evidence type="ECO:0000256" key="2">
    <source>
        <dbReference type="ARBA" id="ARBA00005528"/>
    </source>
</evidence>
<dbReference type="InterPro" id="IPR015947">
    <property type="entry name" value="PUA-like_sf"/>
</dbReference>
<comment type="subcellular location">
    <subcellularLocation>
        <location evidence="1 12">Cytoplasm</location>
    </subcellularLocation>
</comment>
<dbReference type="STRING" id="282683.SAMN04488105_102380"/>
<keyword evidence="8 12" id="KW-0808">Transferase</keyword>
<dbReference type="NCBIfam" id="TIGR00046">
    <property type="entry name" value="RsmE family RNA methyltransferase"/>
    <property type="match status" value="1"/>
</dbReference>
<feature type="domain" description="Ribosomal RNA small subunit methyltransferase E PUA-like" evidence="14">
    <location>
        <begin position="25"/>
        <end position="66"/>
    </location>
</feature>
<keyword evidence="9 12" id="KW-0949">S-adenosyl-L-methionine</keyword>
<evidence type="ECO:0000256" key="7">
    <source>
        <dbReference type="ARBA" id="ARBA00022603"/>
    </source>
</evidence>
<dbReference type="PANTHER" id="PTHR30027:SF3">
    <property type="entry name" value="16S RRNA (URACIL(1498)-N(3))-METHYLTRANSFERASE"/>
    <property type="match status" value="1"/>
</dbReference>
<dbReference type="EMBL" id="FNAV01000002">
    <property type="protein sequence ID" value="SDE30406.1"/>
    <property type="molecule type" value="Genomic_DNA"/>
</dbReference>
<dbReference type="GO" id="GO:0070042">
    <property type="term" value="F:rRNA (uridine-N3-)-methyltransferase activity"/>
    <property type="evidence" value="ECO:0007669"/>
    <property type="project" value="TreeGrafter"/>
</dbReference>
<dbReference type="SUPFAM" id="SSF75217">
    <property type="entry name" value="alpha/beta knot"/>
    <property type="match status" value="1"/>
</dbReference>
<evidence type="ECO:0000256" key="9">
    <source>
        <dbReference type="ARBA" id="ARBA00022691"/>
    </source>
</evidence>
<reference evidence="16" key="1">
    <citation type="submission" date="2016-10" db="EMBL/GenBank/DDBJ databases">
        <authorList>
            <person name="Varghese N."/>
            <person name="Submissions S."/>
        </authorList>
    </citation>
    <scope>NUCLEOTIDE SEQUENCE [LARGE SCALE GENOMIC DNA]</scope>
    <source>
        <strain evidence="16">DSM 10146</strain>
    </source>
</reference>
<dbReference type="PIRSF" id="PIRSF015601">
    <property type="entry name" value="MTase_slr0722"/>
    <property type="match status" value="1"/>
</dbReference>
<dbReference type="InterPro" id="IPR029028">
    <property type="entry name" value="Alpha/beta_knot_MTases"/>
</dbReference>
<dbReference type="SUPFAM" id="SSF88697">
    <property type="entry name" value="PUA domain-like"/>
    <property type="match status" value="1"/>
</dbReference>
<evidence type="ECO:0000256" key="12">
    <source>
        <dbReference type="PIRNR" id="PIRNR015601"/>
    </source>
</evidence>
<dbReference type="GO" id="GO:0005737">
    <property type="term" value="C:cytoplasm"/>
    <property type="evidence" value="ECO:0007669"/>
    <property type="project" value="UniProtKB-SubCell"/>
</dbReference>
<comment type="catalytic activity">
    <reaction evidence="11 12">
        <text>uridine(1498) in 16S rRNA + S-adenosyl-L-methionine = N(3)-methyluridine(1498) in 16S rRNA + S-adenosyl-L-homocysteine + H(+)</text>
        <dbReference type="Rhea" id="RHEA:42920"/>
        <dbReference type="Rhea" id="RHEA-COMP:10283"/>
        <dbReference type="Rhea" id="RHEA-COMP:10284"/>
        <dbReference type="ChEBI" id="CHEBI:15378"/>
        <dbReference type="ChEBI" id="CHEBI:57856"/>
        <dbReference type="ChEBI" id="CHEBI:59789"/>
        <dbReference type="ChEBI" id="CHEBI:65315"/>
        <dbReference type="ChEBI" id="CHEBI:74502"/>
        <dbReference type="EC" id="2.1.1.193"/>
    </reaction>
</comment>
<dbReference type="EC" id="2.1.1.193" evidence="3 12"/>
<dbReference type="Pfam" id="PF04452">
    <property type="entry name" value="Methyltrans_RNA"/>
    <property type="match status" value="1"/>
</dbReference>
<evidence type="ECO:0000313" key="15">
    <source>
        <dbReference type="EMBL" id="SDE30406.1"/>
    </source>
</evidence>
<organism evidence="15 16">
    <name type="scientific">Salipiger thiooxidans</name>
    <dbReference type="NCBI Taxonomy" id="282683"/>
    <lineage>
        <taxon>Bacteria</taxon>
        <taxon>Pseudomonadati</taxon>
        <taxon>Pseudomonadota</taxon>
        <taxon>Alphaproteobacteria</taxon>
        <taxon>Rhodobacterales</taxon>
        <taxon>Roseobacteraceae</taxon>
        <taxon>Salipiger</taxon>
    </lineage>
</organism>
<evidence type="ECO:0000256" key="8">
    <source>
        <dbReference type="ARBA" id="ARBA00022679"/>
    </source>
</evidence>
<name>A0A1G7BVK9_9RHOB</name>
<dbReference type="InterPro" id="IPR046887">
    <property type="entry name" value="RsmE_PUA-like"/>
</dbReference>
<evidence type="ECO:0000259" key="14">
    <source>
        <dbReference type="Pfam" id="PF20260"/>
    </source>
</evidence>
<dbReference type="NCBIfam" id="NF008696">
    <property type="entry name" value="PRK11713.3-5"/>
    <property type="match status" value="1"/>
</dbReference>
<dbReference type="Gene3D" id="2.40.240.20">
    <property type="entry name" value="Hypothetical PUA domain-like, domain 1"/>
    <property type="match status" value="1"/>
</dbReference>
<proteinExistence type="inferred from homology"/>
<gene>
    <name evidence="15" type="ORF">SAMN04488105_102380</name>
</gene>
<keyword evidence="5 12" id="KW-0963">Cytoplasm</keyword>
<comment type="function">
    <text evidence="10 12">Specifically methylates the N3 position of the uracil ring of uridine 1498 (m3U1498) in 16S rRNA. Acts on the fully assembled 30S ribosomal subunit.</text>
</comment>
<accession>A0A1G7BVK9</accession>
<sequence length="244" mass="26456">MVRLMTAKVRLFVDHPLGAGQPVPLTREQAHYLFSVMRLGAGAPILLFNGRDGEWLCEVTEAGKRGGEAVCDTQTRPQQMPPDLWLLFAPIKKARTDFIVEKAVELGVRRLLPVQTQFTNSERIRQDRLQAHAVEAAEQCGALFVPEVAELARLERLLADWPTGRALLFCDEAEAGSRAAALDAAPAPAAVLIGPEGGFADAERARLGAMDETRVIALGPRILRADTAAVAAITLWQVACGDWA</sequence>
<protein>
    <recommendedName>
        <fullName evidence="4 12">Ribosomal RNA small subunit methyltransferase E</fullName>
        <ecNumber evidence="3 12">2.1.1.193</ecNumber>
    </recommendedName>
</protein>
<keyword evidence="6 12" id="KW-0698">rRNA processing</keyword>
<dbReference type="PANTHER" id="PTHR30027">
    <property type="entry name" value="RIBOSOMAL RNA SMALL SUBUNIT METHYLTRANSFERASE E"/>
    <property type="match status" value="1"/>
</dbReference>
<dbReference type="GO" id="GO:0070475">
    <property type="term" value="P:rRNA base methylation"/>
    <property type="evidence" value="ECO:0007669"/>
    <property type="project" value="TreeGrafter"/>
</dbReference>
<dbReference type="CDD" id="cd18084">
    <property type="entry name" value="RsmE-like"/>
    <property type="match status" value="1"/>
</dbReference>
<dbReference type="Proteomes" id="UP000198994">
    <property type="component" value="Unassembled WGS sequence"/>
</dbReference>
<evidence type="ECO:0000256" key="10">
    <source>
        <dbReference type="ARBA" id="ARBA00025699"/>
    </source>
</evidence>
<keyword evidence="7 12" id="KW-0489">Methyltransferase</keyword>
<dbReference type="InterPro" id="IPR046886">
    <property type="entry name" value="RsmE_MTase_dom"/>
</dbReference>
<evidence type="ECO:0000256" key="6">
    <source>
        <dbReference type="ARBA" id="ARBA00022552"/>
    </source>
</evidence>
<evidence type="ECO:0000259" key="13">
    <source>
        <dbReference type="Pfam" id="PF04452"/>
    </source>
</evidence>
<evidence type="ECO:0000256" key="1">
    <source>
        <dbReference type="ARBA" id="ARBA00004496"/>
    </source>
</evidence>
<keyword evidence="16" id="KW-1185">Reference proteome</keyword>
<dbReference type="AlphaFoldDB" id="A0A1G7BVK9"/>
<evidence type="ECO:0000256" key="11">
    <source>
        <dbReference type="ARBA" id="ARBA00047944"/>
    </source>
</evidence>
<evidence type="ECO:0000256" key="4">
    <source>
        <dbReference type="ARBA" id="ARBA00013673"/>
    </source>
</evidence>
<comment type="similarity">
    <text evidence="2 12">Belongs to the RNA methyltransferase RsmE family.</text>
</comment>
<dbReference type="Pfam" id="PF20260">
    <property type="entry name" value="PUA_4"/>
    <property type="match status" value="1"/>
</dbReference>
<dbReference type="Gene3D" id="3.40.1280.10">
    <property type="match status" value="1"/>
</dbReference>